<evidence type="ECO:0000256" key="2">
    <source>
        <dbReference type="ARBA" id="ARBA00007174"/>
    </source>
</evidence>
<dbReference type="InterPro" id="IPR002579">
    <property type="entry name" value="Met_Sox_Rdtase_MsrB_dom"/>
</dbReference>
<dbReference type="NCBIfam" id="TIGR00357">
    <property type="entry name" value="peptide-methionine (R)-S-oxide reductase MsrB"/>
    <property type="match status" value="1"/>
</dbReference>
<dbReference type="EC" id="1.8.4.12" evidence="3"/>
<dbReference type="GO" id="GO:0006979">
    <property type="term" value="P:response to oxidative stress"/>
    <property type="evidence" value="ECO:0007669"/>
    <property type="project" value="InterPro"/>
</dbReference>
<dbReference type="GO" id="GO:0005737">
    <property type="term" value="C:cytoplasm"/>
    <property type="evidence" value="ECO:0007669"/>
    <property type="project" value="TreeGrafter"/>
</dbReference>
<reference evidence="9 10" key="1">
    <citation type="journal article" date="2016" name="Nat. Commun.">
        <title>Thousands of microbial genomes shed light on interconnected biogeochemical processes in an aquifer system.</title>
        <authorList>
            <person name="Anantharaman K."/>
            <person name="Brown C.T."/>
            <person name="Hug L.A."/>
            <person name="Sharon I."/>
            <person name="Castelle C.J."/>
            <person name="Probst A.J."/>
            <person name="Thomas B.C."/>
            <person name="Singh A."/>
            <person name="Wilkins M.J."/>
            <person name="Karaoz U."/>
            <person name="Brodie E.L."/>
            <person name="Williams K.H."/>
            <person name="Hubbard S.S."/>
            <person name="Banfield J.F."/>
        </authorList>
    </citation>
    <scope>NUCLEOTIDE SEQUENCE [LARGE SCALE GENOMIC DNA]</scope>
</reference>
<proteinExistence type="inferred from homology"/>
<accession>A0A1F6LRK1</accession>
<dbReference type="Proteomes" id="UP000176329">
    <property type="component" value="Unassembled WGS sequence"/>
</dbReference>
<organism evidence="9 10">
    <name type="scientific">Candidatus Magasanikbacteria bacterium RIFCSPHIGHO2_01_FULL_50_8</name>
    <dbReference type="NCBI Taxonomy" id="1798674"/>
    <lineage>
        <taxon>Bacteria</taxon>
        <taxon>Candidatus Magasanikiibacteriota</taxon>
    </lineage>
</organism>
<sequence length="144" mass="15968">MPNKNSLPQSDTEWRARLTPEEFHVLRERGTEAPFSGEYWNTRAAGTYLCRACGAELFDAAAKFDAHCGWPSFYEAMHSDAVVFIPDTSQGMERLEVTCATCGSHLGHVFDDGPEPTGQRFCINSISLKRVGGNKKLALLTPRD</sequence>
<dbReference type="GO" id="GO:0046872">
    <property type="term" value="F:metal ion binding"/>
    <property type="evidence" value="ECO:0007669"/>
    <property type="project" value="UniProtKB-KW"/>
</dbReference>
<dbReference type="InterPro" id="IPR028427">
    <property type="entry name" value="Met_Sox_Rdtase_MsrB"/>
</dbReference>
<dbReference type="PANTHER" id="PTHR10173">
    <property type="entry name" value="METHIONINE SULFOXIDE REDUCTASE"/>
    <property type="match status" value="1"/>
</dbReference>
<keyword evidence="5" id="KW-0862">Zinc</keyword>
<dbReference type="PROSITE" id="PS51790">
    <property type="entry name" value="MSRB"/>
    <property type="match status" value="1"/>
</dbReference>
<comment type="cofactor">
    <cofactor evidence="1">
        <name>Zn(2+)</name>
        <dbReference type="ChEBI" id="CHEBI:29105"/>
    </cofactor>
</comment>
<comment type="caution">
    <text evidence="9">The sequence shown here is derived from an EMBL/GenBank/DDBJ whole genome shotgun (WGS) entry which is preliminary data.</text>
</comment>
<dbReference type="GO" id="GO:0033743">
    <property type="term" value="F:peptide-methionine (R)-S-oxide reductase activity"/>
    <property type="evidence" value="ECO:0007669"/>
    <property type="project" value="UniProtKB-EC"/>
</dbReference>
<dbReference type="FunFam" id="2.170.150.20:FF:000001">
    <property type="entry name" value="Peptide methionine sulfoxide reductase MsrB"/>
    <property type="match status" value="1"/>
</dbReference>
<comment type="catalytic activity">
    <reaction evidence="7">
        <text>L-methionyl-[protein] + [thioredoxin]-disulfide + H2O = L-methionyl-(R)-S-oxide-[protein] + [thioredoxin]-dithiol</text>
        <dbReference type="Rhea" id="RHEA:24164"/>
        <dbReference type="Rhea" id="RHEA-COMP:10698"/>
        <dbReference type="Rhea" id="RHEA-COMP:10700"/>
        <dbReference type="Rhea" id="RHEA-COMP:12313"/>
        <dbReference type="Rhea" id="RHEA-COMP:12314"/>
        <dbReference type="ChEBI" id="CHEBI:15377"/>
        <dbReference type="ChEBI" id="CHEBI:16044"/>
        <dbReference type="ChEBI" id="CHEBI:29950"/>
        <dbReference type="ChEBI" id="CHEBI:45764"/>
        <dbReference type="ChEBI" id="CHEBI:50058"/>
        <dbReference type="EC" id="1.8.4.12"/>
    </reaction>
</comment>
<dbReference type="Pfam" id="PF01641">
    <property type="entry name" value="SelR"/>
    <property type="match status" value="1"/>
</dbReference>
<evidence type="ECO:0000256" key="7">
    <source>
        <dbReference type="ARBA" id="ARBA00048488"/>
    </source>
</evidence>
<name>A0A1F6LRK1_9BACT</name>
<feature type="domain" description="MsrB" evidence="8">
    <location>
        <begin position="11"/>
        <end position="133"/>
    </location>
</feature>
<dbReference type="GO" id="GO:0030091">
    <property type="term" value="P:protein repair"/>
    <property type="evidence" value="ECO:0007669"/>
    <property type="project" value="InterPro"/>
</dbReference>
<evidence type="ECO:0000256" key="1">
    <source>
        <dbReference type="ARBA" id="ARBA00001947"/>
    </source>
</evidence>
<comment type="similarity">
    <text evidence="2">Belongs to the MsrB Met sulfoxide reductase family.</text>
</comment>
<dbReference type="PANTHER" id="PTHR10173:SF52">
    <property type="entry name" value="METHIONINE-R-SULFOXIDE REDUCTASE B1"/>
    <property type="match status" value="1"/>
</dbReference>
<evidence type="ECO:0000256" key="5">
    <source>
        <dbReference type="ARBA" id="ARBA00022833"/>
    </source>
</evidence>
<keyword evidence="6" id="KW-0560">Oxidoreductase</keyword>
<dbReference type="InterPro" id="IPR011057">
    <property type="entry name" value="Mss4-like_sf"/>
</dbReference>
<dbReference type="EMBL" id="MFPV01000027">
    <property type="protein sequence ID" value="OGH61988.1"/>
    <property type="molecule type" value="Genomic_DNA"/>
</dbReference>
<protein>
    <recommendedName>
        <fullName evidence="3">peptide-methionine (R)-S-oxide reductase</fullName>
        <ecNumber evidence="3">1.8.4.12</ecNumber>
    </recommendedName>
</protein>
<dbReference type="AlphaFoldDB" id="A0A1F6LRK1"/>
<dbReference type="Gene3D" id="2.170.150.20">
    <property type="entry name" value="Peptide methionine sulfoxide reductase"/>
    <property type="match status" value="1"/>
</dbReference>
<evidence type="ECO:0000313" key="10">
    <source>
        <dbReference type="Proteomes" id="UP000176329"/>
    </source>
</evidence>
<gene>
    <name evidence="9" type="ORF">A2848_00355</name>
</gene>
<evidence type="ECO:0000256" key="6">
    <source>
        <dbReference type="ARBA" id="ARBA00023002"/>
    </source>
</evidence>
<evidence type="ECO:0000256" key="3">
    <source>
        <dbReference type="ARBA" id="ARBA00012499"/>
    </source>
</evidence>
<evidence type="ECO:0000313" key="9">
    <source>
        <dbReference type="EMBL" id="OGH61988.1"/>
    </source>
</evidence>
<evidence type="ECO:0000259" key="8">
    <source>
        <dbReference type="PROSITE" id="PS51790"/>
    </source>
</evidence>
<dbReference type="SUPFAM" id="SSF51316">
    <property type="entry name" value="Mss4-like"/>
    <property type="match status" value="1"/>
</dbReference>
<evidence type="ECO:0000256" key="4">
    <source>
        <dbReference type="ARBA" id="ARBA00022723"/>
    </source>
</evidence>
<keyword evidence="4" id="KW-0479">Metal-binding</keyword>